<gene>
    <name evidence="1" type="ORF">HW555_000151</name>
</gene>
<dbReference type="EMBL" id="JACKWZ010000001">
    <property type="protein sequence ID" value="KAF9424850.1"/>
    <property type="molecule type" value="Genomic_DNA"/>
</dbReference>
<name>A0A835GSD5_SPOEX</name>
<dbReference type="AlphaFoldDB" id="A0A835GSD5"/>
<sequence length="69" mass="8123">LHVFTPAHMRATITFTKPIISITRVRRAKHVRCSRGPYRCARRTETDRRSVQNFKDICTDSRDMPYSTL</sequence>
<accession>A0A835GSD5</accession>
<feature type="non-terminal residue" evidence="1">
    <location>
        <position position="1"/>
    </location>
</feature>
<evidence type="ECO:0000313" key="1">
    <source>
        <dbReference type="EMBL" id="KAF9424850.1"/>
    </source>
</evidence>
<keyword evidence="2" id="KW-1185">Reference proteome</keyword>
<dbReference type="Proteomes" id="UP000648187">
    <property type="component" value="Unassembled WGS sequence"/>
</dbReference>
<proteinExistence type="predicted"/>
<reference evidence="1" key="1">
    <citation type="submission" date="2020-08" db="EMBL/GenBank/DDBJ databases">
        <title>Spodoptera exigua strain:BAW_Kor-Di-RS1 Genome sequencing and assembly.</title>
        <authorList>
            <person name="Kim J."/>
            <person name="Nam H.Y."/>
            <person name="Kwon M."/>
            <person name="Choi J.H."/>
            <person name="Cho S.R."/>
            <person name="Kim G.-H."/>
        </authorList>
    </citation>
    <scope>NUCLEOTIDE SEQUENCE</scope>
    <source>
        <strain evidence="1">BAW_Kor-Di-RS1</strain>
        <tissue evidence="1">Whole-body</tissue>
    </source>
</reference>
<evidence type="ECO:0000313" key="2">
    <source>
        <dbReference type="Proteomes" id="UP000648187"/>
    </source>
</evidence>
<protein>
    <submittedName>
        <fullName evidence="1">Uncharacterized protein</fullName>
    </submittedName>
</protein>
<comment type="caution">
    <text evidence="1">The sequence shown here is derived from an EMBL/GenBank/DDBJ whole genome shotgun (WGS) entry which is preliminary data.</text>
</comment>
<organism evidence="1 2">
    <name type="scientific">Spodoptera exigua</name>
    <name type="common">Beet armyworm</name>
    <name type="synonym">Noctua fulgens</name>
    <dbReference type="NCBI Taxonomy" id="7107"/>
    <lineage>
        <taxon>Eukaryota</taxon>
        <taxon>Metazoa</taxon>
        <taxon>Ecdysozoa</taxon>
        <taxon>Arthropoda</taxon>
        <taxon>Hexapoda</taxon>
        <taxon>Insecta</taxon>
        <taxon>Pterygota</taxon>
        <taxon>Neoptera</taxon>
        <taxon>Endopterygota</taxon>
        <taxon>Lepidoptera</taxon>
        <taxon>Glossata</taxon>
        <taxon>Ditrysia</taxon>
        <taxon>Noctuoidea</taxon>
        <taxon>Noctuidae</taxon>
        <taxon>Amphipyrinae</taxon>
        <taxon>Spodoptera</taxon>
    </lineage>
</organism>